<evidence type="ECO:0000313" key="2">
    <source>
        <dbReference type="EMBL" id="MQU18916.1"/>
    </source>
</evidence>
<dbReference type="Proteomes" id="UP000443000">
    <property type="component" value="Unassembled WGS sequence"/>
</dbReference>
<proteinExistence type="predicted"/>
<dbReference type="AlphaFoldDB" id="A0A6G1W904"/>
<sequence>MIRPLSIQIIRRDDAPSPGMPSQFSIGAGVDGALFQILGLTRPTELELFSALVTWNDCASLVSYDLQSGVGFFQVIDDYAPNVGEVIELLIQDVKPDRTVIIYKRCGATAHSDLSQE</sequence>
<gene>
    <name evidence="2" type="ORF">GHN41_21055</name>
    <name evidence="1" type="ORF">GHN94_17085</name>
</gene>
<dbReference type="RefSeq" id="WP_153405583.1">
    <property type="nucleotide sequence ID" value="NZ_WIVT01000038.1"/>
</dbReference>
<dbReference type="EMBL" id="WIWP01000036">
    <property type="protein sequence ID" value="MQT27528.1"/>
    <property type="molecule type" value="Genomic_DNA"/>
</dbReference>
<accession>A0A6G1W904</accession>
<organism evidence="2 3">
    <name type="scientific">Pseudomonas helleri</name>
    <dbReference type="NCBI Taxonomy" id="1608996"/>
    <lineage>
        <taxon>Bacteria</taxon>
        <taxon>Pseudomonadati</taxon>
        <taxon>Pseudomonadota</taxon>
        <taxon>Gammaproteobacteria</taxon>
        <taxon>Pseudomonadales</taxon>
        <taxon>Pseudomonadaceae</taxon>
        <taxon>Pseudomonas</taxon>
    </lineage>
</organism>
<name>A0A6G1W904_9PSED</name>
<comment type="caution">
    <text evidence="2">The sequence shown here is derived from an EMBL/GenBank/DDBJ whole genome shotgun (WGS) entry which is preliminary data.</text>
</comment>
<protein>
    <submittedName>
        <fullName evidence="2">Uncharacterized protein</fullName>
    </submittedName>
</protein>
<evidence type="ECO:0000313" key="3">
    <source>
        <dbReference type="Proteomes" id="UP000443000"/>
    </source>
</evidence>
<evidence type="ECO:0000313" key="4">
    <source>
        <dbReference type="Proteomes" id="UP000713985"/>
    </source>
</evidence>
<evidence type="ECO:0000313" key="1">
    <source>
        <dbReference type="EMBL" id="MQT27528.1"/>
    </source>
</evidence>
<keyword evidence="4" id="KW-1185">Reference proteome</keyword>
<dbReference type="EMBL" id="WIVT01000038">
    <property type="protein sequence ID" value="MQU18916.1"/>
    <property type="molecule type" value="Genomic_DNA"/>
</dbReference>
<dbReference type="OrthoDB" id="6894930at2"/>
<dbReference type="Proteomes" id="UP000713985">
    <property type="component" value="Unassembled WGS sequence"/>
</dbReference>
<reference evidence="3 4" key="1">
    <citation type="submission" date="2019-10" db="EMBL/GenBank/DDBJ databases">
        <title>Evaluation of single-gene subtyping targets for Pseudomonas.</title>
        <authorList>
            <person name="Reichler S.J."/>
            <person name="Orsi R.H."/>
            <person name="Wiedmann M."/>
            <person name="Martin N.H."/>
            <person name="Murphy S.I."/>
        </authorList>
    </citation>
    <scope>NUCLEOTIDE SEQUENCE [LARGE SCALE GENOMIC DNA]</scope>
    <source>
        <strain evidence="1 4">FSL R10-0802</strain>
        <strain evidence="2 3">FSL R10-1594</strain>
    </source>
</reference>